<organism evidence="1">
    <name type="scientific">Tanacetum cinerariifolium</name>
    <name type="common">Dalmatian daisy</name>
    <name type="synonym">Chrysanthemum cinerariifolium</name>
    <dbReference type="NCBI Taxonomy" id="118510"/>
    <lineage>
        <taxon>Eukaryota</taxon>
        <taxon>Viridiplantae</taxon>
        <taxon>Streptophyta</taxon>
        <taxon>Embryophyta</taxon>
        <taxon>Tracheophyta</taxon>
        <taxon>Spermatophyta</taxon>
        <taxon>Magnoliopsida</taxon>
        <taxon>eudicotyledons</taxon>
        <taxon>Gunneridae</taxon>
        <taxon>Pentapetalae</taxon>
        <taxon>asterids</taxon>
        <taxon>campanulids</taxon>
        <taxon>Asterales</taxon>
        <taxon>Asteraceae</taxon>
        <taxon>Asteroideae</taxon>
        <taxon>Anthemideae</taxon>
        <taxon>Anthemidinae</taxon>
        <taxon>Tanacetum</taxon>
    </lineage>
</organism>
<dbReference type="EMBL" id="BKCJ010004796">
    <property type="protein sequence ID" value="GEU63141.1"/>
    <property type="molecule type" value="Genomic_DNA"/>
</dbReference>
<sequence>MMRLSSLMKNLLFIWMKLLKSFGSTLIYLNLKRLCARHSKNLTIFCKLIQTYLLRTLRDSRPMKITRRTGSMNETRTCRGSMRNQGLTLEFRPNPHQLNILASLLTIRLGVQNGQRVGKDDVYCNGGNLPGTYINGNQLHYQDYEWYEALEDNELKYEALRNKAIIEGFLKHEDESRYEPKKRWNVYTNYDGAYEINHDDNKRKELCEVHKLPVCNVRRYKMIKYSFNNDEEYVAIKKTNTAILQSQKKRHAELTKKSIR</sequence>
<reference evidence="1" key="1">
    <citation type="journal article" date="2019" name="Sci. Rep.">
        <title>Draft genome of Tanacetum cinerariifolium, the natural source of mosquito coil.</title>
        <authorList>
            <person name="Yamashiro T."/>
            <person name="Shiraishi A."/>
            <person name="Satake H."/>
            <person name="Nakayama K."/>
        </authorList>
    </citation>
    <scope>NUCLEOTIDE SEQUENCE</scope>
</reference>
<proteinExistence type="predicted"/>
<evidence type="ECO:0000313" key="1">
    <source>
        <dbReference type="EMBL" id="GEU63141.1"/>
    </source>
</evidence>
<accession>A0A6L2LMU2</accession>
<comment type="caution">
    <text evidence="1">The sequence shown here is derived from an EMBL/GenBank/DDBJ whole genome shotgun (WGS) entry which is preliminary data.</text>
</comment>
<gene>
    <name evidence="1" type="ORF">Tci_035119</name>
</gene>
<protein>
    <submittedName>
        <fullName evidence="1">Uncharacterized protein</fullName>
    </submittedName>
</protein>
<dbReference type="AlphaFoldDB" id="A0A6L2LMU2"/>
<name>A0A6L2LMU2_TANCI</name>